<dbReference type="EMBL" id="CP007740">
    <property type="protein sequence ID" value="AIE61738.1"/>
    <property type="molecule type" value="Genomic_DNA"/>
</dbReference>
<gene>
    <name evidence="1" type="ORF">BMMGA3_16945</name>
</gene>
<evidence type="ECO:0000313" key="2">
    <source>
        <dbReference type="Proteomes" id="UP000027602"/>
    </source>
</evidence>
<keyword evidence="1" id="KW-0614">Plasmid</keyword>
<name>I3DTG3_BACMM</name>
<sequence>MMFLGVYLGGDFLWTKKEQTFNSYSVDLKIKVVRLKLEKGWSYRYCPLME</sequence>
<evidence type="ECO:0000313" key="1">
    <source>
        <dbReference type="EMBL" id="AIE61738.1"/>
    </source>
</evidence>
<dbReference type="HOGENOM" id="CLU_3114633_0_0_9"/>
<dbReference type="OrthoDB" id="9781005at2"/>
<proteinExistence type="predicted"/>
<dbReference type="Proteomes" id="UP000027602">
    <property type="component" value="Plasmid pBM69"/>
</dbReference>
<dbReference type="AlphaFoldDB" id="I3DTG3"/>
<accession>I3DTG3</accession>
<organism evidence="1 2">
    <name type="scientific">Bacillus methanolicus (strain MGA3 / ATCC 53907)</name>
    <dbReference type="NCBI Taxonomy" id="796606"/>
    <lineage>
        <taxon>Bacteria</taxon>
        <taxon>Bacillati</taxon>
        <taxon>Bacillota</taxon>
        <taxon>Bacilli</taxon>
        <taxon>Bacillales</taxon>
        <taxon>Bacillaceae</taxon>
        <taxon>Bacillus</taxon>
    </lineage>
</organism>
<protein>
    <submittedName>
        <fullName evidence="1">Uncharacterized protein</fullName>
    </submittedName>
</protein>
<reference evidence="1 2" key="1">
    <citation type="journal article" date="2015" name="BMC Genomics">
        <title>Transcriptome analysis of thermophilic methylotrophic Bacillus methanolicus MGA3 using RNA-sequencing provides detailed insights into its previously uncharted transcriptional landscape.</title>
        <authorList>
            <person name="Irla M."/>
            <person name="Neshat A."/>
            <person name="Brautaset T."/>
            <person name="Ruckert C."/>
            <person name="Kalinowski J."/>
            <person name="Wendisch V.F."/>
        </authorList>
    </citation>
    <scope>NUCLEOTIDE SEQUENCE [LARGE SCALE GENOMIC DNA]</scope>
    <source>
        <strain evidence="2">MGA3 / ATCC 53907</strain>
        <plasmid evidence="2">Plasmid pBM69</plasmid>
    </source>
</reference>
<keyword evidence="2" id="KW-1185">Reference proteome</keyword>
<geneLocation type="plasmid" evidence="1 2">
    <name>pBM69</name>
</geneLocation>
<dbReference type="KEGG" id="bmet:BMMGA3_16945"/>